<evidence type="ECO:0008006" key="9">
    <source>
        <dbReference type="Google" id="ProtNLM"/>
    </source>
</evidence>
<feature type="repeat" description="ANK" evidence="2">
    <location>
        <begin position="965"/>
        <end position="997"/>
    </location>
</feature>
<keyword evidence="1" id="KW-0677">Repeat</keyword>
<feature type="domain" description="DUF7708" evidence="5">
    <location>
        <begin position="73"/>
        <end position="202"/>
    </location>
</feature>
<dbReference type="Pfam" id="PF24883">
    <property type="entry name" value="NPHP3_N"/>
    <property type="match status" value="1"/>
</dbReference>
<feature type="compositionally biased region" description="Basic and acidic residues" evidence="3">
    <location>
        <begin position="1238"/>
        <end position="1247"/>
    </location>
</feature>
<accession>A0AAJ0FEQ0</accession>
<gene>
    <name evidence="7" type="ORF">QBC47DRAFT_449676</name>
</gene>
<sequence>MAESTSNSIWLQAAFLSARDEFLGSLTDNIKTKFDFSKLTTIDEVYRAARDIERQQEKTKTMRGLKRIEPLLRVLKEFNGVIDTFVQVKPDIMGLIWGPLKFLLQVASTLTTAFGGIVKILGDVGLVMPSFTQYATLFPQNDDIRRILCLFFEDILSLYALLLNFVTNKRLGAILEPFWPSIRSKVEKIQENIEHHKSLMTVSVTLEDISRAQRARKLALEECERAQKFREQQSFGALRNEMRPVVYHEKLRDILERTSEQSGAWLGKHNDFLKWLDPIDRTARCLWLHGIPGAGKTYLTGNIVRRLQKSGQCTVFAFISHDNQQGGKTFSVLTSLLFQALQQIPSLLQILPSWSDPDHRKLTQDLDFLKKLLGTVLTSIGPTFIILDGLDEVEESATDLISTVLDIMKKCVEVKVLFSCKNVRGIALALGKHATPVRVDENNRGDIKAFVQAETDGLIPELESCGASKEICSQIRTALDSITDKSDGMFLYARLVLHGIRDYRTPQEIKREVENLPNGLDEAYGRIIARIERNLSPKLQEVVRQILKWITCAGRPLREEELLQILVIDIGTDDFTRGPKDYRDIRKDCGPIIEFVGGAVRFAHFSAKEYLLHEQSNCFLKLADAHLQAALACATYLSYSSLDTLFSATGEDLDIRRRVLAGDYVFLEYAALEYMNHIKAWMRTKGQPNSIEEVSTVLHRLFETRRNADFDSSALSESIRSHLDPFEEDHDLRRSIANADFFITGTRVGMIMVDENTGSSVRDPLTIFSALTKFRRHLESIACDGPDHHTDSESCQCQALEKLYGPRLFHCTKPFCSAYYLDGFQTRKSRNQHVECHSSQFRCPELGCLFAGEGFSSKIELSRHMVSAHAILDVPALGAGNGDSLASLPVDDKFLVLQDAIINSQHDEVRHLIREGIVLGIESKWHPILASAAWYSPPDILQWLLTAFTSTTSESSTSEKEMADMRDTALHAAIESQNLPNIKLLLSNGANIMTQASLNTFRGDLPSYEPGIFTFLFGITRALGHWSGELMRFLIEECGVTLPSPWDDNMMGHPSRIFASPHLVGLGLEDLRRRFDAMKPYILWTEAYKYGPDCATNANLPVVLRVCLENGGDPNMESRDTGHGTPLYKAIRAGALHYGEMAEILLEFGADPNLARKNLKTYRPLYAAVRWGNGELVELLLQHGADVTAPMPKDFFGLARVKKVEKYFGAPWHEVVRNHMVRGSGVGGSVDDITPAGKSKEEASSVA</sequence>
<dbReference type="InterPro" id="IPR027417">
    <property type="entry name" value="P-loop_NTPase"/>
</dbReference>
<feature type="region of interest" description="Disordered" evidence="3">
    <location>
        <begin position="1227"/>
        <end position="1247"/>
    </location>
</feature>
<evidence type="ECO:0000256" key="3">
    <source>
        <dbReference type="SAM" id="MobiDB-lite"/>
    </source>
</evidence>
<dbReference type="InterPro" id="IPR002110">
    <property type="entry name" value="Ankyrin_rpt"/>
</dbReference>
<dbReference type="SUPFAM" id="SSF48403">
    <property type="entry name" value="Ankyrin repeat"/>
    <property type="match status" value="1"/>
</dbReference>
<dbReference type="Proteomes" id="UP001239445">
    <property type="component" value="Unassembled WGS sequence"/>
</dbReference>
<keyword evidence="8" id="KW-1185">Reference proteome</keyword>
<reference evidence="7" key="1">
    <citation type="submission" date="2023-06" db="EMBL/GenBank/DDBJ databases">
        <title>Genome-scale phylogeny and comparative genomics of the fungal order Sordariales.</title>
        <authorList>
            <consortium name="Lawrence Berkeley National Laboratory"/>
            <person name="Hensen N."/>
            <person name="Bonometti L."/>
            <person name="Westerberg I."/>
            <person name="Brannstrom I.O."/>
            <person name="Guillou S."/>
            <person name="Cros-Aarteil S."/>
            <person name="Calhoun S."/>
            <person name="Haridas S."/>
            <person name="Kuo A."/>
            <person name="Mondo S."/>
            <person name="Pangilinan J."/>
            <person name="Riley R."/>
            <person name="Labutti K."/>
            <person name="Andreopoulos B."/>
            <person name="Lipzen A."/>
            <person name="Chen C."/>
            <person name="Yanf M."/>
            <person name="Daum C."/>
            <person name="Ng V."/>
            <person name="Clum A."/>
            <person name="Steindorff A."/>
            <person name="Ohm R."/>
            <person name="Martin F."/>
            <person name="Silar P."/>
            <person name="Natvig D."/>
            <person name="Lalanne C."/>
            <person name="Gautier V."/>
            <person name="Ament-Velasquez S.L."/>
            <person name="Kruys A."/>
            <person name="Hutchinson M.I."/>
            <person name="Powell A.J."/>
            <person name="Barry K."/>
            <person name="Miller A.N."/>
            <person name="Grigoriev I.V."/>
            <person name="Debuchy R."/>
            <person name="Gladieux P."/>
            <person name="Thoren M.H."/>
            <person name="Johannesson H."/>
        </authorList>
    </citation>
    <scope>NUCLEOTIDE SEQUENCE</scope>
    <source>
        <strain evidence="7">PSN4</strain>
    </source>
</reference>
<dbReference type="SMART" id="SM00248">
    <property type="entry name" value="ANK"/>
    <property type="match status" value="4"/>
</dbReference>
<organism evidence="7 8">
    <name type="scientific">Echria macrotheca</name>
    <dbReference type="NCBI Taxonomy" id="438768"/>
    <lineage>
        <taxon>Eukaryota</taxon>
        <taxon>Fungi</taxon>
        <taxon>Dikarya</taxon>
        <taxon>Ascomycota</taxon>
        <taxon>Pezizomycotina</taxon>
        <taxon>Sordariomycetes</taxon>
        <taxon>Sordariomycetidae</taxon>
        <taxon>Sordariales</taxon>
        <taxon>Schizotheciaceae</taxon>
        <taxon>Echria</taxon>
    </lineage>
</organism>
<protein>
    <recommendedName>
        <fullName evidence="9">NACHT domain-containing protein</fullName>
    </recommendedName>
</protein>
<feature type="domain" description="Nephrocystin 3-like N-terminal" evidence="6">
    <location>
        <begin position="262"/>
        <end position="420"/>
    </location>
</feature>
<dbReference type="PANTHER" id="PTHR10039:SF14">
    <property type="entry name" value="NACHT DOMAIN-CONTAINING PROTEIN"/>
    <property type="match status" value="1"/>
</dbReference>
<dbReference type="InterPro" id="IPR056125">
    <property type="entry name" value="DUF7708"/>
</dbReference>
<dbReference type="InterPro" id="IPR036770">
    <property type="entry name" value="Ankyrin_rpt-contain_sf"/>
</dbReference>
<comment type="caution">
    <text evidence="7">The sequence shown here is derived from an EMBL/GenBank/DDBJ whole genome shotgun (WGS) entry which is preliminary data.</text>
</comment>
<dbReference type="Pfam" id="PF24809">
    <property type="entry name" value="DUF7708"/>
    <property type="match status" value="1"/>
</dbReference>
<dbReference type="Pfam" id="PF00023">
    <property type="entry name" value="Ank"/>
    <property type="match status" value="1"/>
</dbReference>
<proteinExistence type="predicted"/>
<dbReference type="Pfam" id="PF12796">
    <property type="entry name" value="Ank_2"/>
    <property type="match status" value="1"/>
</dbReference>
<evidence type="ECO:0000313" key="8">
    <source>
        <dbReference type="Proteomes" id="UP001239445"/>
    </source>
</evidence>
<dbReference type="Gene3D" id="1.25.40.20">
    <property type="entry name" value="Ankyrin repeat-containing domain"/>
    <property type="match status" value="2"/>
</dbReference>
<dbReference type="EMBL" id="MU839828">
    <property type="protein sequence ID" value="KAK1758999.1"/>
    <property type="molecule type" value="Genomic_DNA"/>
</dbReference>
<feature type="repeat" description="ANK" evidence="2">
    <location>
        <begin position="1160"/>
        <end position="1192"/>
    </location>
</feature>
<evidence type="ECO:0000256" key="1">
    <source>
        <dbReference type="ARBA" id="ARBA00022737"/>
    </source>
</evidence>
<dbReference type="Gene3D" id="3.40.50.300">
    <property type="entry name" value="P-loop containing nucleotide triphosphate hydrolases"/>
    <property type="match status" value="1"/>
</dbReference>
<evidence type="ECO:0000256" key="2">
    <source>
        <dbReference type="PROSITE-ProRule" id="PRU00023"/>
    </source>
</evidence>
<dbReference type="PROSITE" id="PS50297">
    <property type="entry name" value="ANK_REP_REGION"/>
    <property type="match status" value="2"/>
</dbReference>
<evidence type="ECO:0000259" key="4">
    <source>
        <dbReference type="Pfam" id="PF22939"/>
    </source>
</evidence>
<dbReference type="InterPro" id="IPR054471">
    <property type="entry name" value="GPIID_WHD"/>
</dbReference>
<name>A0AAJ0FEQ0_9PEZI</name>
<keyword evidence="2" id="KW-0040">ANK repeat</keyword>
<evidence type="ECO:0000259" key="5">
    <source>
        <dbReference type="Pfam" id="PF24809"/>
    </source>
</evidence>
<evidence type="ECO:0000259" key="6">
    <source>
        <dbReference type="Pfam" id="PF24883"/>
    </source>
</evidence>
<evidence type="ECO:0000313" key="7">
    <source>
        <dbReference type="EMBL" id="KAK1758999.1"/>
    </source>
</evidence>
<dbReference type="AlphaFoldDB" id="A0AAJ0FEQ0"/>
<feature type="domain" description="GPI inositol-deacylase winged helix" evidence="4">
    <location>
        <begin position="538"/>
        <end position="616"/>
    </location>
</feature>
<dbReference type="PANTHER" id="PTHR10039">
    <property type="entry name" value="AMELOGENIN"/>
    <property type="match status" value="1"/>
</dbReference>
<feature type="repeat" description="ANK" evidence="2">
    <location>
        <begin position="1122"/>
        <end position="1157"/>
    </location>
</feature>
<dbReference type="InterPro" id="IPR056884">
    <property type="entry name" value="NPHP3-like_N"/>
</dbReference>
<dbReference type="SUPFAM" id="SSF52540">
    <property type="entry name" value="P-loop containing nucleoside triphosphate hydrolases"/>
    <property type="match status" value="1"/>
</dbReference>
<dbReference type="PROSITE" id="PS50088">
    <property type="entry name" value="ANK_REPEAT"/>
    <property type="match status" value="3"/>
</dbReference>
<dbReference type="Pfam" id="PF22939">
    <property type="entry name" value="WHD_GPIID"/>
    <property type="match status" value="1"/>
</dbReference>